<dbReference type="SUPFAM" id="SSF48371">
    <property type="entry name" value="ARM repeat"/>
    <property type="match status" value="3"/>
</dbReference>
<sequence>MQMPVVNDARRLIRILCGVARNPSVPMDAVRRLLRLPAAAEQIARRRVDITDDLAQAIVDLGDVRAAESLGNNDHLPTGVRWRLVTHPEPSVRASAARHAIPERVRPGCEVPAAMLTRLAEDPDPQVRARVAEHASTPEDVRARLAADVDPTVRRTIAEWWKDAPESVRRSLLTDVDADVRAAALSPWHPPPPPDLHAVLLADEFTRHLTLPHVRLAPALAAELAASPDDRVRAALAIHPDLPASTREKLTQDSDPLVRIRLVQNPTTPEAVRVRILASLEAEEGQANRFIIPYFLRNAWRDKASLGWLWEAPLDERLAYLDSPHAFFREAVAASPGLPRQAIDRLLADPDIEVRRIAAKTHDAPAQILEQLVRDHGDTMHIRPLLVERPNFPRAAFADFAVSELPRLRRLALCDKDLPANLVDLLTSDPEPHVRRAAAEHPNLTVGCLPALLTDDDLDVVEAAAAAPLLPADWINRLLTQAEL</sequence>
<protein>
    <recommendedName>
        <fullName evidence="3">Leucine rich repeat variant</fullName>
    </recommendedName>
</protein>
<gene>
    <name evidence="1" type="ORF">ACFFIA_31130</name>
</gene>
<evidence type="ECO:0008006" key="3">
    <source>
        <dbReference type="Google" id="ProtNLM"/>
    </source>
</evidence>
<reference evidence="1 2" key="1">
    <citation type="submission" date="2024-09" db="EMBL/GenBank/DDBJ databases">
        <authorList>
            <person name="Sun Q."/>
            <person name="Mori K."/>
        </authorList>
    </citation>
    <scope>NUCLEOTIDE SEQUENCE [LARGE SCALE GENOMIC DNA]</scope>
    <source>
        <strain evidence="1 2">TBRC 3947</strain>
    </source>
</reference>
<accession>A0ABV6MCF0</accession>
<comment type="caution">
    <text evidence="1">The sequence shown here is derived from an EMBL/GenBank/DDBJ whole genome shotgun (WGS) entry which is preliminary data.</text>
</comment>
<dbReference type="InterPro" id="IPR011989">
    <property type="entry name" value="ARM-like"/>
</dbReference>
<evidence type="ECO:0000313" key="1">
    <source>
        <dbReference type="EMBL" id="MFC0532112.1"/>
    </source>
</evidence>
<dbReference type="Proteomes" id="UP001589867">
    <property type="component" value="Unassembled WGS sequence"/>
</dbReference>
<dbReference type="RefSeq" id="WP_377257645.1">
    <property type="nucleotide sequence ID" value="NZ_JBHLUH010000064.1"/>
</dbReference>
<keyword evidence="2" id="KW-1185">Reference proteome</keyword>
<dbReference type="EMBL" id="JBHLUH010000064">
    <property type="protein sequence ID" value="MFC0532112.1"/>
    <property type="molecule type" value="Genomic_DNA"/>
</dbReference>
<dbReference type="Gene3D" id="1.25.10.10">
    <property type="entry name" value="Leucine-rich Repeat Variant"/>
    <property type="match status" value="2"/>
</dbReference>
<evidence type="ECO:0000313" key="2">
    <source>
        <dbReference type="Proteomes" id="UP001589867"/>
    </source>
</evidence>
<proteinExistence type="predicted"/>
<organism evidence="1 2">
    <name type="scientific">Phytohabitans kaempferiae</name>
    <dbReference type="NCBI Taxonomy" id="1620943"/>
    <lineage>
        <taxon>Bacteria</taxon>
        <taxon>Bacillati</taxon>
        <taxon>Actinomycetota</taxon>
        <taxon>Actinomycetes</taxon>
        <taxon>Micromonosporales</taxon>
        <taxon>Micromonosporaceae</taxon>
    </lineage>
</organism>
<name>A0ABV6MCF0_9ACTN</name>
<dbReference type="InterPro" id="IPR016024">
    <property type="entry name" value="ARM-type_fold"/>
</dbReference>